<feature type="region of interest" description="Disordered" evidence="1">
    <location>
        <begin position="1247"/>
        <end position="1365"/>
    </location>
</feature>
<dbReference type="Proteomes" id="UP000494165">
    <property type="component" value="Unassembled WGS sequence"/>
</dbReference>
<feature type="compositionally biased region" description="Basic and acidic residues" evidence="1">
    <location>
        <begin position="955"/>
        <end position="966"/>
    </location>
</feature>
<feature type="region of interest" description="Disordered" evidence="1">
    <location>
        <begin position="548"/>
        <end position="590"/>
    </location>
</feature>
<comment type="caution">
    <text evidence="2">The sequence shown here is derived from an EMBL/GenBank/DDBJ whole genome shotgun (WGS) entry which is preliminary data.</text>
</comment>
<feature type="compositionally biased region" description="Polar residues" evidence="1">
    <location>
        <begin position="634"/>
        <end position="650"/>
    </location>
</feature>
<feature type="region of interest" description="Disordered" evidence="1">
    <location>
        <begin position="955"/>
        <end position="1005"/>
    </location>
</feature>
<feature type="compositionally biased region" description="Polar residues" evidence="1">
    <location>
        <begin position="681"/>
        <end position="691"/>
    </location>
</feature>
<feature type="region of interest" description="Disordered" evidence="1">
    <location>
        <begin position="1202"/>
        <end position="1235"/>
    </location>
</feature>
<reference evidence="2 3" key="1">
    <citation type="submission" date="2020-04" db="EMBL/GenBank/DDBJ databases">
        <authorList>
            <person name="Alioto T."/>
            <person name="Alioto T."/>
            <person name="Gomez Garrido J."/>
        </authorList>
    </citation>
    <scope>NUCLEOTIDE SEQUENCE [LARGE SCALE GENOMIC DNA]</scope>
</reference>
<organism evidence="2 3">
    <name type="scientific">Cloeon dipterum</name>
    <dbReference type="NCBI Taxonomy" id="197152"/>
    <lineage>
        <taxon>Eukaryota</taxon>
        <taxon>Metazoa</taxon>
        <taxon>Ecdysozoa</taxon>
        <taxon>Arthropoda</taxon>
        <taxon>Hexapoda</taxon>
        <taxon>Insecta</taxon>
        <taxon>Pterygota</taxon>
        <taxon>Palaeoptera</taxon>
        <taxon>Ephemeroptera</taxon>
        <taxon>Pisciforma</taxon>
        <taxon>Baetidae</taxon>
        <taxon>Cloeon</taxon>
    </lineage>
</organism>
<feature type="compositionally biased region" description="Basic and acidic residues" evidence="1">
    <location>
        <begin position="1224"/>
        <end position="1234"/>
    </location>
</feature>
<sequence>MEVVQRTGGDSPFGRRDVEEWSRLDELTGMLEHARVQTDQWAGIDAQGGSHKYGKKVVDARKTGEKGQHLQRQQLEVFQSKVAGGALQMVKSQTSSAWSAHGSRTTGTSTTVSSRTRWSSRSQSTASAAPLEQPAITENFAGLELKINPIDVSTLKMKASVGRSGAIGSRRPPSARSRRLSASKSGGPDSKPVVEEPDSSADESPEPRSLKFEELKQSLKLGEILGRRLSKSSSTDDLPVGDPGRDSDDSGSWRRGARVRRSLQFSSKEDGSTCTPMVVATKRHSFVTVESLRDVRSRLKHFDPDDLDFGGPTSILHKKDDGVNSSSGLVRAVEHSNKIMASSTTTSFGSVSGKTEDDWLALKSELIEPLSLQVDKNRTVVTLNEQLQSKELVSPTKKRFNESFAFFRGGLSPDNLSPTRKTFPARQNMITIPIIFQQESSAKEAERKRFSLRSVVDSEGSPQDAESLGWVSKRQLDGLAPLKRRSWAGDSTLFGQYRDDDKTTSLVSAIETEEISHSSSSSHIKKNKRVEFCKTEVHFAAESGKFNIVETDEKPPPSNNFRRRRRSHPVANSPAENPPPQVAQKPPLPELRFGDTVYEKEMLTAINESKQSELEKSSVKVAVVESKAEPAPEQSKQITATAINRPSPSFENRPRPSSFHDVTSISKSTVALKFQPPTEMPKTSPNSTLDSSGGPMELQKLIKSLRPTQVQRRSEDFTQSLQITDEEPLQFSVPERIRYMEDRKYKGFSTTVNVSGTTVVRNTESIWLAGNKDLDSEVETAESAAKEEKLKIPPSIKFEPFLRGHGSNGVLISPSLIMQIEKRDQPLLKPLTSTSSSNNDGPSLISHFTSLKQLKQMNDEASDDGYDCDAADREVCSLMSPDEPPMPPPRRLSRNASTSPSIVSGSWSKMRVVRLSQKFHKFQNGKEPDEIETAAAKNGFARSAINLDALNEPRSLARRDVRKDVAETSSNRSPPQISPSKIVAPSVPTNPRSNATATATNTGSSITSISLSYENQPKILSLINSNKKSSEQTKIVAPIPVKSTRPIKYPAVASENNKFEPKPACPRLEKSSAFQASTKFSSLAKKEGSPVRLGDIMTGTSRSLSPSKSKPSARIASPAGAKKKFYFGAEVLEVEPRPADDRRRLYDTDDESSADTGRKREPSPAKGTRARSASRDRSSTSALIEELTRAADEILQAVNGYDDSGLLSSEDESPRPVTLLPALKEGEVNNEKSTKAISVVNKTTTCSRLRKANVGRTSSNSSVESTTHDSNSTPRSIRMRKTAVNGTSRTAKTSETSTPTSRRQRMPRKRSDSINSKSDQEEAEKAKDRLRISKTRRSTTTTTATDTTKISKSSNDDKTKSDLNKVRAPVERIIPPANRKNAAKSKKDDIFHSNRVINSATAERRLQLLENSCSGSGLRSESSPGMKRYQHRTVRNAPLKVSAK</sequence>
<evidence type="ECO:0000313" key="3">
    <source>
        <dbReference type="Proteomes" id="UP000494165"/>
    </source>
</evidence>
<feature type="compositionally biased region" description="Low complexity" evidence="1">
    <location>
        <begin position="1101"/>
        <end position="1112"/>
    </location>
</feature>
<evidence type="ECO:0000256" key="1">
    <source>
        <dbReference type="SAM" id="MobiDB-lite"/>
    </source>
</evidence>
<feature type="compositionally biased region" description="Low complexity" evidence="1">
    <location>
        <begin position="99"/>
        <end position="129"/>
    </location>
</feature>
<feature type="region of interest" description="Disordered" evidence="1">
    <location>
        <begin position="1413"/>
        <end position="1444"/>
    </location>
</feature>
<evidence type="ECO:0000313" key="2">
    <source>
        <dbReference type="EMBL" id="CAB3371120.1"/>
    </source>
</evidence>
<name>A0A8S1CT65_9INSE</name>
<gene>
    <name evidence="2" type="ORF">CLODIP_2_CD08509</name>
</gene>
<feature type="compositionally biased region" description="Basic and acidic residues" evidence="1">
    <location>
        <begin position="56"/>
        <end position="68"/>
    </location>
</feature>
<feature type="compositionally biased region" description="Basic and acidic residues" evidence="1">
    <location>
        <begin position="1354"/>
        <end position="1365"/>
    </location>
</feature>
<feature type="region of interest" description="Disordered" evidence="1">
    <location>
        <begin position="1137"/>
        <end position="1182"/>
    </location>
</feature>
<feature type="region of interest" description="Disordered" evidence="1">
    <location>
        <begin position="159"/>
        <end position="211"/>
    </location>
</feature>
<feature type="compositionally biased region" description="Polar residues" evidence="1">
    <location>
        <begin position="660"/>
        <end position="669"/>
    </location>
</feature>
<proteinExistence type="predicted"/>
<accession>A0A8S1CT65</accession>
<feature type="compositionally biased region" description="Polar residues" evidence="1">
    <location>
        <begin position="1255"/>
        <end position="1275"/>
    </location>
</feature>
<feature type="compositionally biased region" description="Low complexity" evidence="1">
    <location>
        <begin position="1413"/>
        <end position="1425"/>
    </location>
</feature>
<feature type="compositionally biased region" description="Low complexity" evidence="1">
    <location>
        <begin position="993"/>
        <end position="1005"/>
    </location>
</feature>
<feature type="compositionally biased region" description="Low complexity" evidence="1">
    <location>
        <begin position="1338"/>
        <end position="1353"/>
    </location>
</feature>
<feature type="compositionally biased region" description="Acidic residues" evidence="1">
    <location>
        <begin position="195"/>
        <end position="204"/>
    </location>
</feature>
<dbReference type="OrthoDB" id="8197951at2759"/>
<feature type="region of interest" description="Disordered" evidence="1">
    <location>
        <begin position="226"/>
        <end position="255"/>
    </location>
</feature>
<keyword evidence="3" id="KW-1185">Reference proteome</keyword>
<feature type="compositionally biased region" description="Polar residues" evidence="1">
    <location>
        <begin position="1284"/>
        <end position="1301"/>
    </location>
</feature>
<dbReference type="EMBL" id="CADEPI010000058">
    <property type="protein sequence ID" value="CAB3371120.1"/>
    <property type="molecule type" value="Genomic_DNA"/>
</dbReference>
<feature type="compositionally biased region" description="Basic and acidic residues" evidence="1">
    <location>
        <begin position="243"/>
        <end position="252"/>
    </location>
</feature>
<feature type="region of interest" description="Disordered" evidence="1">
    <location>
        <begin position="626"/>
        <end position="695"/>
    </location>
</feature>
<feature type="compositionally biased region" description="Pro residues" evidence="1">
    <location>
        <begin position="576"/>
        <end position="589"/>
    </location>
</feature>
<feature type="compositionally biased region" description="Polar residues" evidence="1">
    <location>
        <begin position="967"/>
        <end position="979"/>
    </location>
</feature>
<feature type="compositionally biased region" description="Basic and acidic residues" evidence="1">
    <location>
        <begin position="1137"/>
        <end position="1147"/>
    </location>
</feature>
<feature type="region of interest" description="Disordered" evidence="1">
    <location>
        <begin position="91"/>
        <end position="131"/>
    </location>
</feature>
<feature type="compositionally biased region" description="Basic and acidic residues" evidence="1">
    <location>
        <begin position="1318"/>
        <end position="1331"/>
    </location>
</feature>
<feature type="region of interest" description="Disordered" evidence="1">
    <location>
        <begin position="879"/>
        <end position="903"/>
    </location>
</feature>
<protein>
    <submittedName>
        <fullName evidence="2">Uncharacterized protein</fullName>
    </submittedName>
</protein>
<feature type="region of interest" description="Disordered" evidence="1">
    <location>
        <begin position="42"/>
        <end position="71"/>
    </location>
</feature>
<feature type="region of interest" description="Disordered" evidence="1">
    <location>
        <begin position="1079"/>
        <end position="1118"/>
    </location>
</feature>